<evidence type="ECO:0000313" key="2">
    <source>
        <dbReference type="EMBL" id="HGZ12429.1"/>
    </source>
</evidence>
<reference evidence="2" key="1">
    <citation type="journal article" date="2020" name="mSystems">
        <title>Genome- and Community-Level Interaction Insights into Carbon Utilization and Element Cycling Functions of Hydrothermarchaeota in Hydrothermal Sediment.</title>
        <authorList>
            <person name="Zhou Z."/>
            <person name="Liu Y."/>
            <person name="Xu W."/>
            <person name="Pan J."/>
            <person name="Luo Z.H."/>
            <person name="Li M."/>
        </authorList>
    </citation>
    <scope>NUCLEOTIDE SEQUENCE [LARGE SCALE GENOMIC DNA]</scope>
    <source>
        <strain evidence="2">SpSt-853</strain>
    </source>
</reference>
<comment type="caution">
    <text evidence="2">The sequence shown here is derived from an EMBL/GenBank/DDBJ whole genome shotgun (WGS) entry which is preliminary data.</text>
</comment>
<evidence type="ECO:0000259" key="1">
    <source>
        <dbReference type="Pfam" id="PF02719"/>
    </source>
</evidence>
<dbReference type="Pfam" id="PF02719">
    <property type="entry name" value="Polysacc_synt_2"/>
    <property type="match status" value="1"/>
</dbReference>
<proteinExistence type="predicted"/>
<feature type="domain" description="Polysaccharide biosynthesis protein CapD-like" evidence="1">
    <location>
        <begin position="10"/>
        <end position="50"/>
    </location>
</feature>
<name>A0A7C5AMY3_9BACT</name>
<dbReference type="Gene3D" id="3.90.25.30">
    <property type="entry name" value="Polysaccharide biosynthesis protein, CapD-like domain"/>
    <property type="match status" value="1"/>
</dbReference>
<dbReference type="EMBL" id="DTKJ01000062">
    <property type="protein sequence ID" value="HGZ12429.1"/>
    <property type="molecule type" value="Genomic_DNA"/>
</dbReference>
<protein>
    <recommendedName>
        <fullName evidence="1">Polysaccharide biosynthesis protein CapD-like domain-containing protein</fullName>
    </recommendedName>
</protein>
<sequence length="55" mass="6216">MSYKMEVLDVARAIGPDCRVEFIGIRPGEKLHETLISEDEIHRALEVEDLSFLSG</sequence>
<organism evidence="2">
    <name type="scientific">Desulfobacca acetoxidans</name>
    <dbReference type="NCBI Taxonomy" id="60893"/>
    <lineage>
        <taxon>Bacteria</taxon>
        <taxon>Pseudomonadati</taxon>
        <taxon>Thermodesulfobacteriota</taxon>
        <taxon>Desulfobaccia</taxon>
        <taxon>Desulfobaccales</taxon>
        <taxon>Desulfobaccaceae</taxon>
        <taxon>Desulfobacca</taxon>
    </lineage>
</organism>
<accession>A0A7C5AMY3</accession>
<dbReference type="InterPro" id="IPR003869">
    <property type="entry name" value="Polysac_CapD-like"/>
</dbReference>
<dbReference type="AlphaFoldDB" id="A0A7C5AMY3"/>
<gene>
    <name evidence="2" type="ORF">ENW48_09440</name>
</gene>